<keyword evidence="1" id="KW-0812">Transmembrane</keyword>
<reference evidence="2 3" key="1">
    <citation type="submission" date="2017-06" db="EMBL/GenBank/DDBJ databases">
        <title>Genome sequencing of Fusobacterium nucleatum subsp. polymorphum KCOM 1275 (=ChDC F310).</title>
        <authorList>
            <person name="Kook J.-K."/>
            <person name="Park S.-N."/>
            <person name="Lim Y.K."/>
            <person name="Roh H."/>
        </authorList>
    </citation>
    <scope>NUCLEOTIDE SEQUENCE [LARGE SCALE GENOMIC DNA]</scope>
    <source>
        <strain evidence="2 3">KCOM 1275</strain>
    </source>
</reference>
<feature type="transmembrane region" description="Helical" evidence="1">
    <location>
        <begin position="12"/>
        <end position="34"/>
    </location>
</feature>
<gene>
    <name evidence="2" type="ORF">CBG61_05165</name>
</gene>
<proteinExistence type="predicted"/>
<protein>
    <submittedName>
        <fullName evidence="2">Uncharacterized protein</fullName>
    </submittedName>
</protein>
<dbReference type="EMBL" id="CP022123">
    <property type="protein sequence ID" value="ASG28377.1"/>
    <property type="molecule type" value="Genomic_DNA"/>
</dbReference>
<evidence type="ECO:0000313" key="3">
    <source>
        <dbReference type="Proteomes" id="UP000197638"/>
    </source>
</evidence>
<dbReference type="RefSeq" id="WP_032887829.1">
    <property type="nucleotide sequence ID" value="NZ_CP022123.1"/>
</dbReference>
<dbReference type="Proteomes" id="UP000197638">
    <property type="component" value="Chromosome"/>
</dbReference>
<sequence>MLDKVLVNLFGIDLYLIDLLTIALILLFAPIALIKLDENSEDKRVKKKIGLRNFLFILCIIGILFSAADRKMRNEHKVKINQIIVLDKKAINDDRSFIYIVTEEFKLGVDVLVLIPQNYNKEKLLNLAEQYNYKILTEDTTIVRYSKEDKGIENNRIIFRKK</sequence>
<dbReference type="AlphaFoldDB" id="A0A241Q0Y1"/>
<evidence type="ECO:0000256" key="1">
    <source>
        <dbReference type="SAM" id="Phobius"/>
    </source>
</evidence>
<keyword evidence="1" id="KW-0472">Membrane</keyword>
<keyword evidence="1" id="KW-1133">Transmembrane helix</keyword>
<name>A0A241Q0Y1_FUSNP</name>
<evidence type="ECO:0000313" key="2">
    <source>
        <dbReference type="EMBL" id="ASG28377.1"/>
    </source>
</evidence>
<feature type="transmembrane region" description="Helical" evidence="1">
    <location>
        <begin position="49"/>
        <end position="68"/>
    </location>
</feature>
<accession>A0A241Q0Y1</accession>
<organism evidence="2 3">
    <name type="scientific">Fusobacterium nucleatum subsp. polymorphum</name>
    <name type="common">Fusobacterium polymorphum</name>
    <dbReference type="NCBI Taxonomy" id="76857"/>
    <lineage>
        <taxon>Bacteria</taxon>
        <taxon>Fusobacteriati</taxon>
        <taxon>Fusobacteriota</taxon>
        <taxon>Fusobacteriia</taxon>
        <taxon>Fusobacteriales</taxon>
        <taxon>Fusobacteriaceae</taxon>
        <taxon>Fusobacterium</taxon>
    </lineage>
</organism>